<reference evidence="2" key="1">
    <citation type="submission" date="2016-11" db="EMBL/GenBank/DDBJ databases">
        <authorList>
            <person name="Varghese N."/>
            <person name="Submissions S."/>
        </authorList>
    </citation>
    <scope>NUCLEOTIDE SEQUENCE [LARGE SCALE GENOMIC DNA]</scope>
    <source>
        <strain evidence="2">DSM 26134</strain>
    </source>
</reference>
<evidence type="ECO:0000313" key="2">
    <source>
        <dbReference type="Proteomes" id="UP000184474"/>
    </source>
</evidence>
<protein>
    <submittedName>
        <fullName evidence="1">Uncharacterized protein</fullName>
    </submittedName>
</protein>
<proteinExistence type="predicted"/>
<keyword evidence="2" id="KW-1185">Reference proteome</keyword>
<dbReference type="Gene3D" id="3.40.30.10">
    <property type="entry name" value="Glutaredoxin"/>
    <property type="match status" value="1"/>
</dbReference>
<dbReference type="RefSeq" id="WP_073119908.1">
    <property type="nucleotide sequence ID" value="NZ_FRAA01000001.1"/>
</dbReference>
<dbReference type="AlphaFoldDB" id="A0A1M6LM35"/>
<accession>A0A1M6LM35</accession>
<evidence type="ECO:0000313" key="1">
    <source>
        <dbReference type="EMBL" id="SHJ72279.1"/>
    </source>
</evidence>
<dbReference type="InterPro" id="IPR036249">
    <property type="entry name" value="Thioredoxin-like_sf"/>
</dbReference>
<name>A0A1M6LM35_REIAG</name>
<sequence>MTAQENELLLIFNSKKQEDKELRGYAAALNNYKLNEKDLSKDSITATQIAEIAQVMRVKVSELVDTSAEQYQNKMKNGSYSDDDLVHAMENHQDLIKTPIAFFGTKVFFVQSKFSFHNEGLDVRGIHLKDKA</sequence>
<dbReference type="EMBL" id="FRAA01000001">
    <property type="protein sequence ID" value="SHJ72279.1"/>
    <property type="molecule type" value="Genomic_DNA"/>
</dbReference>
<gene>
    <name evidence="1" type="ORF">SAMN04488028_1011019</name>
</gene>
<dbReference type="STRING" id="156994.SAMN04488028_1011019"/>
<dbReference type="SUPFAM" id="SSF52833">
    <property type="entry name" value="Thioredoxin-like"/>
    <property type="match status" value="1"/>
</dbReference>
<dbReference type="Proteomes" id="UP000184474">
    <property type="component" value="Unassembled WGS sequence"/>
</dbReference>
<organism evidence="1 2">
    <name type="scientific">Reichenbachiella agariperforans</name>
    <dbReference type="NCBI Taxonomy" id="156994"/>
    <lineage>
        <taxon>Bacteria</taxon>
        <taxon>Pseudomonadati</taxon>
        <taxon>Bacteroidota</taxon>
        <taxon>Cytophagia</taxon>
        <taxon>Cytophagales</taxon>
        <taxon>Reichenbachiellaceae</taxon>
        <taxon>Reichenbachiella</taxon>
    </lineage>
</organism>